<dbReference type="Ensembl" id="ENSCSAVT00000004253.1">
    <property type="protein sequence ID" value="ENSCSAVP00000004190.1"/>
    <property type="gene ID" value="ENSCSAVG00000002468.1"/>
</dbReference>
<feature type="domain" description="G-protein coupled receptors family 2 profile 2" evidence="8">
    <location>
        <begin position="1"/>
        <end position="95"/>
    </location>
</feature>
<evidence type="ECO:0000256" key="7">
    <source>
        <dbReference type="SAM" id="SignalP"/>
    </source>
</evidence>
<reference evidence="10" key="1">
    <citation type="submission" date="2003-08" db="EMBL/GenBank/DDBJ databases">
        <authorList>
            <person name="Birren B."/>
            <person name="Nusbaum C."/>
            <person name="Abebe A."/>
            <person name="Abouelleil A."/>
            <person name="Adekoya E."/>
            <person name="Ait-zahra M."/>
            <person name="Allen N."/>
            <person name="Allen T."/>
            <person name="An P."/>
            <person name="Anderson M."/>
            <person name="Anderson S."/>
            <person name="Arachchi H."/>
            <person name="Armbruster J."/>
            <person name="Bachantsang P."/>
            <person name="Baldwin J."/>
            <person name="Barry A."/>
            <person name="Bayul T."/>
            <person name="Blitshsteyn B."/>
            <person name="Bloom T."/>
            <person name="Blye J."/>
            <person name="Boguslavskiy L."/>
            <person name="Borowsky M."/>
            <person name="Boukhgalter B."/>
            <person name="Brunache A."/>
            <person name="Butler J."/>
            <person name="Calixte N."/>
            <person name="Calvo S."/>
            <person name="Camarata J."/>
            <person name="Campo K."/>
            <person name="Chang J."/>
            <person name="Cheshatsang Y."/>
            <person name="Citroen M."/>
            <person name="Collymore A."/>
            <person name="Considine T."/>
            <person name="Cook A."/>
            <person name="Cooke P."/>
            <person name="Corum B."/>
            <person name="Cuomo C."/>
            <person name="David R."/>
            <person name="Dawoe T."/>
            <person name="Degray S."/>
            <person name="Dodge S."/>
            <person name="Dooley K."/>
            <person name="Dorje P."/>
            <person name="Dorjee K."/>
            <person name="Dorris L."/>
            <person name="Duffey N."/>
            <person name="Dupes A."/>
            <person name="Elkins T."/>
            <person name="Engels R."/>
            <person name="Erickson J."/>
            <person name="Farina A."/>
            <person name="Faro S."/>
            <person name="Ferreira P."/>
            <person name="Fischer H."/>
            <person name="Fitzgerald M."/>
            <person name="Foley K."/>
            <person name="Gage D."/>
            <person name="Galagan J."/>
            <person name="Gearin G."/>
            <person name="Gnerre S."/>
            <person name="Gnirke A."/>
            <person name="Goyette A."/>
            <person name="Graham J."/>
            <person name="Grandbois E."/>
            <person name="Gyaltsen K."/>
            <person name="Hafez N."/>
            <person name="Hagopian D."/>
            <person name="Hagos B."/>
            <person name="Hall J."/>
            <person name="Hatcher B."/>
            <person name="Heller A."/>
            <person name="Higgins H."/>
            <person name="Honan T."/>
            <person name="Horn A."/>
            <person name="Houde N."/>
            <person name="Hughes L."/>
            <person name="Hulme W."/>
            <person name="Husby E."/>
            <person name="Iliev I."/>
            <person name="Jaffe D."/>
            <person name="Jones C."/>
            <person name="Kamal M."/>
            <person name="Kamat A."/>
            <person name="Kamvysselis M."/>
            <person name="Karlsson E."/>
            <person name="Kells C."/>
            <person name="Kieu A."/>
            <person name="Kisner P."/>
            <person name="Kodira C."/>
            <person name="Kulbokas E."/>
            <person name="Labutti K."/>
            <person name="Lama D."/>
            <person name="Landers T."/>
            <person name="Leger J."/>
            <person name="Levine S."/>
            <person name="Lewis D."/>
            <person name="Lewis T."/>
            <person name="Lindblad-toh K."/>
            <person name="Liu X."/>
            <person name="Lokyitsang T."/>
            <person name="Lokyitsang Y."/>
            <person name="Lucien O."/>
            <person name="Lui A."/>
            <person name="Ma L.J."/>
            <person name="Mabbitt R."/>
            <person name="Macdonald J."/>
            <person name="Maclean C."/>
            <person name="Major J."/>
            <person name="Manning J."/>
            <person name="Marabella R."/>
            <person name="Maru K."/>
            <person name="Matthews C."/>
            <person name="Mauceli E."/>
            <person name="Mccarthy M."/>
            <person name="Mcdonough S."/>
            <person name="Mcghee T."/>
            <person name="Meldrim J."/>
            <person name="Meneus L."/>
            <person name="Mesirov J."/>
            <person name="Mihalev A."/>
            <person name="Mihova T."/>
            <person name="Mikkelsen T."/>
            <person name="Mlenga V."/>
            <person name="Moru K."/>
            <person name="Mozes J."/>
            <person name="Mulrain L."/>
            <person name="Munson G."/>
            <person name="Naylor J."/>
            <person name="Newes C."/>
            <person name="Nguyen C."/>
            <person name="Nguyen N."/>
            <person name="Nguyen T."/>
            <person name="Nicol R."/>
            <person name="Nielsen C."/>
            <person name="Nizzari M."/>
            <person name="Norbu C."/>
            <person name="Norbu N."/>
            <person name="O'donnell P."/>
            <person name="Okoawo O."/>
            <person name="O'leary S."/>
            <person name="Omotosho B."/>
            <person name="O'neill K."/>
            <person name="Osman S."/>
            <person name="Parker S."/>
            <person name="Perrin D."/>
            <person name="Phunkhang P."/>
            <person name="Piqani B."/>
            <person name="Purcell S."/>
            <person name="Rachupka T."/>
            <person name="Ramasamy U."/>
            <person name="Rameau R."/>
            <person name="Ray V."/>
            <person name="Raymond C."/>
            <person name="Retta R."/>
            <person name="Richardson S."/>
            <person name="Rise C."/>
            <person name="Rodriguez J."/>
            <person name="Rogers J."/>
            <person name="Rogov P."/>
            <person name="Rutman M."/>
            <person name="Schupbach R."/>
            <person name="Seaman C."/>
            <person name="Settipalli S."/>
            <person name="Sharpe T."/>
            <person name="Sheridan J."/>
            <person name="Sherpa N."/>
            <person name="Shi J."/>
            <person name="Smirnov S."/>
            <person name="Smith C."/>
            <person name="Sougnez C."/>
            <person name="Spencer B."/>
            <person name="Stalker J."/>
            <person name="Stange-thomann N."/>
            <person name="Stavropoulos S."/>
            <person name="Stetson K."/>
            <person name="Stone C."/>
            <person name="Stone S."/>
            <person name="Stubbs M."/>
            <person name="Talamas J."/>
            <person name="Tchuinga P."/>
            <person name="Tenzing P."/>
            <person name="Tesfaye S."/>
            <person name="Theodore J."/>
            <person name="Thoulutsang Y."/>
            <person name="Topham K."/>
            <person name="Towey S."/>
            <person name="Tsamla T."/>
            <person name="Tsomo N."/>
            <person name="Vallee D."/>
            <person name="Vassiliev H."/>
            <person name="Venkataraman V."/>
            <person name="Vinson J."/>
            <person name="Vo A."/>
            <person name="Wade C."/>
            <person name="Wang S."/>
            <person name="Wangchuk T."/>
            <person name="Wangdi T."/>
            <person name="Whittaker C."/>
            <person name="Wilkinson J."/>
            <person name="Wu Y."/>
            <person name="Wyman D."/>
            <person name="Yadav S."/>
            <person name="Yang S."/>
            <person name="Yang X."/>
            <person name="Yeager S."/>
            <person name="Yee E."/>
            <person name="Young G."/>
            <person name="Zainoun J."/>
            <person name="Zembeck L."/>
            <person name="Zimmer A."/>
            <person name="Zody M."/>
            <person name="Lander E."/>
        </authorList>
    </citation>
    <scope>NUCLEOTIDE SEQUENCE [LARGE SCALE GENOMIC DNA]</scope>
</reference>
<keyword evidence="10" id="KW-1185">Reference proteome</keyword>
<dbReference type="Proteomes" id="UP000007875">
    <property type="component" value="Unassembled WGS sequence"/>
</dbReference>
<dbReference type="InterPro" id="IPR017981">
    <property type="entry name" value="GPCR_2-like_7TM"/>
</dbReference>
<dbReference type="PANTHER" id="PTHR12011">
    <property type="entry name" value="ADHESION G-PROTEIN COUPLED RECEPTOR"/>
    <property type="match status" value="1"/>
</dbReference>
<dbReference type="Gene3D" id="1.20.1070.10">
    <property type="entry name" value="Rhodopsin 7-helix transmembrane proteins"/>
    <property type="match status" value="1"/>
</dbReference>
<dbReference type="HOGENOM" id="CLU_1411713_0_0_1"/>
<dbReference type="GO" id="GO:0004930">
    <property type="term" value="F:G protein-coupled receptor activity"/>
    <property type="evidence" value="ECO:0007669"/>
    <property type="project" value="InterPro"/>
</dbReference>
<dbReference type="InterPro" id="IPR000832">
    <property type="entry name" value="GPCR_2_secretin-like"/>
</dbReference>
<dbReference type="GO" id="GO:0005886">
    <property type="term" value="C:plasma membrane"/>
    <property type="evidence" value="ECO:0007669"/>
    <property type="project" value="TreeGrafter"/>
</dbReference>
<reference evidence="9" key="3">
    <citation type="submission" date="2025-09" db="UniProtKB">
        <authorList>
            <consortium name="Ensembl"/>
        </authorList>
    </citation>
    <scope>IDENTIFICATION</scope>
</reference>
<protein>
    <recommendedName>
        <fullName evidence="8">G-protein coupled receptors family 2 profile 2 domain-containing protein</fullName>
    </recommendedName>
</protein>
<evidence type="ECO:0000256" key="5">
    <source>
        <dbReference type="SAM" id="MobiDB-lite"/>
    </source>
</evidence>
<evidence type="ECO:0000259" key="8">
    <source>
        <dbReference type="PROSITE" id="PS50261"/>
    </source>
</evidence>
<evidence type="ECO:0000256" key="2">
    <source>
        <dbReference type="ARBA" id="ARBA00022692"/>
    </source>
</evidence>
<dbReference type="PANTHER" id="PTHR12011:SF347">
    <property type="entry name" value="FI21270P1-RELATED"/>
    <property type="match status" value="1"/>
</dbReference>
<keyword evidence="2 6" id="KW-0812">Transmembrane</keyword>
<evidence type="ECO:0000256" key="1">
    <source>
        <dbReference type="ARBA" id="ARBA00004141"/>
    </source>
</evidence>
<comment type="subcellular location">
    <subcellularLocation>
        <location evidence="1">Membrane</location>
        <topology evidence="1">Multi-pass membrane protein</topology>
    </subcellularLocation>
</comment>
<dbReference type="GO" id="GO:0007166">
    <property type="term" value="P:cell surface receptor signaling pathway"/>
    <property type="evidence" value="ECO:0007669"/>
    <property type="project" value="InterPro"/>
</dbReference>
<accession>H2YFU2</accession>
<keyword evidence="3 6" id="KW-1133">Transmembrane helix</keyword>
<dbReference type="AlphaFoldDB" id="H2YFU2"/>
<evidence type="ECO:0000313" key="9">
    <source>
        <dbReference type="Ensembl" id="ENSCSAVP00000004190.1"/>
    </source>
</evidence>
<keyword evidence="7" id="KW-0732">Signal</keyword>
<feature type="transmembrane region" description="Helical" evidence="6">
    <location>
        <begin position="45"/>
        <end position="66"/>
    </location>
</feature>
<reference evidence="9" key="2">
    <citation type="submission" date="2025-08" db="UniProtKB">
        <authorList>
            <consortium name="Ensembl"/>
        </authorList>
    </citation>
    <scope>IDENTIFICATION</scope>
</reference>
<evidence type="ECO:0000256" key="6">
    <source>
        <dbReference type="SAM" id="Phobius"/>
    </source>
</evidence>
<keyword evidence="4 6" id="KW-0472">Membrane</keyword>
<feature type="region of interest" description="Disordered" evidence="5">
    <location>
        <begin position="143"/>
        <end position="162"/>
    </location>
</feature>
<feature type="signal peptide" evidence="7">
    <location>
        <begin position="1"/>
        <end position="16"/>
    </location>
</feature>
<proteinExistence type="predicted"/>
<name>H2YFU2_CIOSA</name>
<feature type="chain" id="PRO_5003578568" description="G-protein coupled receptors family 2 profile 2 domain-containing protein" evidence="7">
    <location>
        <begin position="17"/>
        <end position="193"/>
    </location>
</feature>
<feature type="transmembrane region" description="Helical" evidence="6">
    <location>
        <begin position="72"/>
        <end position="94"/>
    </location>
</feature>
<sequence length="193" mass="21707">MIVNFIILVRVLIVAAATQRRRFLRQQNPYTPTTSNKLQKSVMTVARGVFFLTPLLGLSWVVGFFVDQSVVLSYLFVLTNSFQGVYLLLFYVILNPEVKLALQERKRAKRRNFLAISGLESARSPHSSWKQRFSFSLLSKLTLSPSTSENTSPVSNVGGKSPKEVQDFNEENLSSRPCSGRSINLSYLTSPVL</sequence>
<evidence type="ECO:0000313" key="10">
    <source>
        <dbReference type="Proteomes" id="UP000007875"/>
    </source>
</evidence>
<dbReference type="PROSITE" id="PS50261">
    <property type="entry name" value="G_PROTEIN_RECEP_F2_4"/>
    <property type="match status" value="1"/>
</dbReference>
<organism evidence="9 10">
    <name type="scientific">Ciona savignyi</name>
    <name type="common">Pacific transparent sea squirt</name>
    <dbReference type="NCBI Taxonomy" id="51511"/>
    <lineage>
        <taxon>Eukaryota</taxon>
        <taxon>Metazoa</taxon>
        <taxon>Chordata</taxon>
        <taxon>Tunicata</taxon>
        <taxon>Ascidiacea</taxon>
        <taxon>Phlebobranchia</taxon>
        <taxon>Cionidae</taxon>
        <taxon>Ciona</taxon>
    </lineage>
</organism>
<dbReference type="Pfam" id="PF00002">
    <property type="entry name" value="7tm_2"/>
    <property type="match status" value="1"/>
</dbReference>
<evidence type="ECO:0000256" key="3">
    <source>
        <dbReference type="ARBA" id="ARBA00022989"/>
    </source>
</evidence>
<evidence type="ECO:0000256" key="4">
    <source>
        <dbReference type="ARBA" id="ARBA00023136"/>
    </source>
</evidence>